<dbReference type="PROSITE" id="PS50004">
    <property type="entry name" value="C2"/>
    <property type="match status" value="1"/>
</dbReference>
<accession>A0A8C8H5T3</accession>
<dbReference type="AlphaFoldDB" id="A0A8C8H5T3"/>
<evidence type="ECO:0000256" key="4">
    <source>
        <dbReference type="ARBA" id="ARBA00023069"/>
    </source>
</evidence>
<dbReference type="GO" id="GO:1905515">
    <property type="term" value="P:non-motile cilium assembly"/>
    <property type="evidence" value="ECO:0007669"/>
    <property type="project" value="TreeGrafter"/>
</dbReference>
<feature type="coiled-coil region" evidence="6">
    <location>
        <begin position="337"/>
        <end position="364"/>
    </location>
</feature>
<evidence type="ECO:0000313" key="10">
    <source>
        <dbReference type="Proteomes" id="UP000694402"/>
    </source>
</evidence>
<keyword evidence="3 6" id="KW-0175">Coiled coil</keyword>
<proteinExistence type="inferred from homology"/>
<protein>
    <recommendedName>
        <fullName evidence="8">C2 domain-containing protein</fullName>
    </recommendedName>
</protein>
<evidence type="ECO:0000259" key="8">
    <source>
        <dbReference type="PROSITE" id="PS50004"/>
    </source>
</evidence>
<dbReference type="GeneTree" id="ENSGT00520000055620"/>
<keyword evidence="5" id="KW-0966">Cell projection</keyword>
<dbReference type="Ensembl" id="ENSOTST00005066038.2">
    <property type="protein sequence ID" value="ENSOTSP00005060690.2"/>
    <property type="gene ID" value="ENSOTSG00005028387.2"/>
</dbReference>
<evidence type="ECO:0000256" key="5">
    <source>
        <dbReference type="ARBA" id="ARBA00023273"/>
    </source>
</evidence>
<dbReference type="GO" id="GO:0005856">
    <property type="term" value="C:cytoskeleton"/>
    <property type="evidence" value="ECO:0007669"/>
    <property type="project" value="UniProtKB-ARBA"/>
</dbReference>
<gene>
    <name evidence="9" type="primary">RPGRIP1L</name>
</gene>
<dbReference type="SMART" id="SM00239">
    <property type="entry name" value="C2"/>
    <property type="match status" value="1"/>
</dbReference>
<dbReference type="Pfam" id="PF18111">
    <property type="entry name" value="RPGR1_C"/>
    <property type="match status" value="1"/>
</dbReference>
<dbReference type="SUPFAM" id="SSF49562">
    <property type="entry name" value="C2 domain (Calcium/lipid-binding domain, CaLB)"/>
    <property type="match status" value="2"/>
</dbReference>
<dbReference type="InterPro" id="IPR000008">
    <property type="entry name" value="C2_dom"/>
</dbReference>
<keyword evidence="10" id="KW-1185">Reference proteome</keyword>
<dbReference type="PANTHER" id="PTHR14240:SF1">
    <property type="entry name" value="PROTEIN FANTOM-RELATED"/>
    <property type="match status" value="1"/>
</dbReference>
<dbReference type="GO" id="GO:0032391">
    <property type="term" value="C:photoreceptor connecting cilium"/>
    <property type="evidence" value="ECO:0007669"/>
    <property type="project" value="TreeGrafter"/>
</dbReference>
<dbReference type="CDD" id="cd00030">
    <property type="entry name" value="C2"/>
    <property type="match status" value="1"/>
</dbReference>
<evidence type="ECO:0000256" key="2">
    <source>
        <dbReference type="ARBA" id="ARBA00006042"/>
    </source>
</evidence>
<dbReference type="InterPro" id="IPR035892">
    <property type="entry name" value="C2_domain_sf"/>
</dbReference>
<dbReference type="InterPro" id="IPR041091">
    <property type="entry name" value="RPGRIP1_C"/>
</dbReference>
<keyword evidence="4" id="KW-0969">Cilium</keyword>
<dbReference type="Proteomes" id="UP000694402">
    <property type="component" value="Unassembled WGS sequence"/>
</dbReference>
<evidence type="ECO:0000256" key="7">
    <source>
        <dbReference type="SAM" id="MobiDB-lite"/>
    </source>
</evidence>
<organism evidence="9 10">
    <name type="scientific">Oncorhynchus tshawytscha</name>
    <name type="common">Chinook salmon</name>
    <name type="synonym">Salmo tshawytscha</name>
    <dbReference type="NCBI Taxonomy" id="74940"/>
    <lineage>
        <taxon>Eukaryota</taxon>
        <taxon>Metazoa</taxon>
        <taxon>Chordata</taxon>
        <taxon>Craniata</taxon>
        <taxon>Vertebrata</taxon>
        <taxon>Euteleostomi</taxon>
        <taxon>Actinopterygii</taxon>
        <taxon>Neopterygii</taxon>
        <taxon>Teleostei</taxon>
        <taxon>Protacanthopterygii</taxon>
        <taxon>Salmoniformes</taxon>
        <taxon>Salmonidae</taxon>
        <taxon>Salmoninae</taxon>
        <taxon>Oncorhynchus</taxon>
    </lineage>
</organism>
<feature type="coiled-coil region" evidence="6">
    <location>
        <begin position="406"/>
        <end position="447"/>
    </location>
</feature>
<feature type="region of interest" description="Disordered" evidence="7">
    <location>
        <begin position="998"/>
        <end position="1035"/>
    </location>
</feature>
<feature type="region of interest" description="Disordered" evidence="7">
    <location>
        <begin position="951"/>
        <end position="974"/>
    </location>
</feature>
<reference evidence="9" key="1">
    <citation type="submission" date="2025-08" db="UniProtKB">
        <authorList>
            <consortium name="Ensembl"/>
        </authorList>
    </citation>
    <scope>IDENTIFICATION</scope>
</reference>
<reference evidence="9" key="2">
    <citation type="submission" date="2025-09" db="UniProtKB">
        <authorList>
            <consortium name="Ensembl"/>
        </authorList>
    </citation>
    <scope>IDENTIFICATION</scope>
</reference>
<dbReference type="PANTHER" id="PTHR14240">
    <property type="entry name" value="RETINITIS PIGMENTOSA GTPASE REGULATOR-INTERACTING PROTEIN"/>
    <property type="match status" value="1"/>
</dbReference>
<sequence length="1146" mass="131002">MSTFADETAADVPVKDITLNLTKVGVGLSAQNARARQAILRVSREELEDRFLRLHEENLLLKQHTHKQEDKIKRMATKLVRLVKDRRRVEQVAAGGVRPGSRDVELEEMMEELQEKVQELQMQNEGLKQRLLAAKQQLQTQSKRPTPYGHVQSRVNTGLRRLREDTFSLAQLPPAAPRGPRSVEVEMSGRAPQGLLPRYGHSLLDDARAEIRNLENVIETQRSHIEEMDKAAELLRDQLRRKERKFEESLLHLREQQTTGQRSTIKDNVEMIRLQKQLVEKGNAFTVLEGRFLQLQESQRTLKVSHEAVMAKVDELMGQLKDERLRSLGLESQLQANSFSQRRTEELQEQIFDLEKERVLLKDNCDKLVNSAFDVSQDQTFRMREQQLKLQIAQLELALKSDLTDKNEILDKIKVERDMNEKLSQEKEDIQLRFLEQKQQLDEIRDRIKFYTKVQEPVDVAELSEALMLIKVRKSQRSGELGFLEQVEEEVRSDTEHSVRELQATYAETIQELEKTRNMLIVQHKINKDYQAEVEAVTRKMDDSKLQYELKLERLAQLLDMRAAKIKKLEAQLKDIAYGTKSHVFKPEVTDDDVADEFDETVHLERGENLLEIHIGMATLSPVALETLSDREPSTFCTYAFYDFELQATPVVRGARPAYGFTSQYVVRVDDLFLQYLHTGSVTLELQLARGMDFTTVAVGQLRLSQLLENNSKTHGIVQLVGVAGEVQSFGSVEYWVRLRVPMEQAIRLYKERVKALGYLSSAFNAEHFMKWVSMAEQPHTMSADGGMNLNELNVTVRCCSNLTSRHAHPPSPYVVYQFYDFPDHDTCIVGDCSEPQFEDNMSFPVAMEAELDSYLKAGALLLYVFDDHDTQSEMYLGKARVPLLSLAHDKAITGTFELTDPSGLPSGHIDVTLKWKFTYLPPPGSTMTVEQAKFVPKERPVKLTTQKVEEKKVEVEQKRREEEEEEKREGKKEELRMVVKEEKRAKALIPLPTTSTASEVNLEAAPVAEDEEQSESILSDSDDCIVPGQSSMGRKPSERVRVEIVSLSLRPESRAAADCSVVRLFVEYSLLDMPSEETPLSLPKPSPGMTSHYNYSNGKGIPEMPYTMANGILYSKDPPPPTQHDKTQVLGTYTKEKPYFRENIP</sequence>
<feature type="coiled-coil region" evidence="6">
    <location>
        <begin position="499"/>
        <end position="572"/>
    </location>
</feature>
<dbReference type="Pfam" id="PF11618">
    <property type="entry name" value="C2-C2_1"/>
    <property type="match status" value="1"/>
</dbReference>
<evidence type="ECO:0000313" key="9">
    <source>
        <dbReference type="Ensembl" id="ENSOTSP00005060690.2"/>
    </source>
</evidence>
<feature type="coiled-coil region" evidence="6">
    <location>
        <begin position="204"/>
        <end position="256"/>
    </location>
</feature>
<evidence type="ECO:0000256" key="1">
    <source>
        <dbReference type="ARBA" id="ARBA00004138"/>
    </source>
</evidence>
<feature type="domain" description="C2" evidence="8">
    <location>
        <begin position="774"/>
        <end position="897"/>
    </location>
</feature>
<dbReference type="InterPro" id="IPR031139">
    <property type="entry name" value="RPGRIP1_fam"/>
</dbReference>
<feature type="coiled-coil region" evidence="6">
    <location>
        <begin position="103"/>
        <end position="144"/>
    </location>
</feature>
<comment type="subcellular location">
    <subcellularLocation>
        <location evidence="1">Cell projection</location>
        <location evidence="1">Cilium</location>
    </subcellularLocation>
</comment>
<evidence type="ECO:0000256" key="3">
    <source>
        <dbReference type="ARBA" id="ARBA00023054"/>
    </source>
</evidence>
<comment type="similarity">
    <text evidence="2">Belongs to the RPGRIP1 family.</text>
</comment>
<dbReference type="GO" id="GO:0046548">
    <property type="term" value="P:retinal rod cell development"/>
    <property type="evidence" value="ECO:0007669"/>
    <property type="project" value="TreeGrafter"/>
</dbReference>
<name>A0A8C8H5T3_ONCTS</name>
<dbReference type="Pfam" id="PF00168">
    <property type="entry name" value="C2"/>
    <property type="match status" value="1"/>
</dbReference>
<dbReference type="Gene3D" id="2.60.40.150">
    <property type="entry name" value="C2 domain"/>
    <property type="match status" value="3"/>
</dbReference>
<evidence type="ECO:0000256" key="6">
    <source>
        <dbReference type="SAM" id="Coils"/>
    </source>
</evidence>
<dbReference type="InterPro" id="IPR021656">
    <property type="entry name" value="C2-C2_1"/>
</dbReference>
<dbReference type="FunFam" id="2.60.40.150:FF:000073">
    <property type="entry name" value="protein fantom isoform X1"/>
    <property type="match status" value="1"/>
</dbReference>